<evidence type="ECO:0000313" key="3">
    <source>
        <dbReference type="Proteomes" id="UP000714420"/>
    </source>
</evidence>
<dbReference type="RefSeq" id="WP_172276650.1">
    <property type="nucleotide sequence ID" value="NZ_CASGMU010000017.1"/>
</dbReference>
<evidence type="ECO:0000313" key="2">
    <source>
        <dbReference type="EMBL" id="NPD92938.1"/>
    </source>
</evidence>
<reference evidence="2 3" key="1">
    <citation type="submission" date="2020-05" db="EMBL/GenBank/DDBJ databases">
        <title>Distinct polysaccharide utilization as determinants for interspecies competition between intestinal Prevotella spp.</title>
        <authorList>
            <person name="Galvez E.J.C."/>
            <person name="Iljazovic A."/>
            <person name="Strowig T."/>
        </authorList>
    </citation>
    <scope>NUCLEOTIDE SEQUENCE [LARGE SCALE GENOMIC DNA]</scope>
    <source>
        <strain evidence="2 3">PMUR</strain>
    </source>
</reference>
<keyword evidence="3" id="KW-1185">Reference proteome</keyword>
<comment type="caution">
    <text evidence="2">The sequence shown here is derived from an EMBL/GenBank/DDBJ whole genome shotgun (WGS) entry which is preliminary data.</text>
</comment>
<accession>A0ABX2APP0</accession>
<name>A0ABX2APP0_9BACT</name>
<dbReference type="EMBL" id="JABKKF010000013">
    <property type="protein sequence ID" value="NPD92938.1"/>
    <property type="molecule type" value="Genomic_DNA"/>
</dbReference>
<proteinExistence type="predicted"/>
<feature type="domain" description="Lipocalin-like" evidence="1">
    <location>
        <begin position="197"/>
        <end position="253"/>
    </location>
</feature>
<dbReference type="PROSITE" id="PS51257">
    <property type="entry name" value="PROKAR_LIPOPROTEIN"/>
    <property type="match status" value="1"/>
</dbReference>
<protein>
    <recommendedName>
        <fullName evidence="1">Lipocalin-like domain-containing protein</fullName>
    </recommendedName>
</protein>
<dbReference type="Gene3D" id="2.40.128.280">
    <property type="match status" value="1"/>
</dbReference>
<gene>
    <name evidence="2" type="ORF">HPS56_11425</name>
</gene>
<dbReference type="Pfam" id="PF12702">
    <property type="entry name" value="Lipocalin_3"/>
    <property type="match status" value="1"/>
</dbReference>
<organism evidence="2 3">
    <name type="scientific">Xylanibacter muris</name>
    <dbReference type="NCBI Taxonomy" id="2736290"/>
    <lineage>
        <taxon>Bacteria</taxon>
        <taxon>Pseudomonadati</taxon>
        <taxon>Bacteroidota</taxon>
        <taxon>Bacteroidia</taxon>
        <taxon>Bacteroidales</taxon>
        <taxon>Prevotellaceae</taxon>
        <taxon>Xylanibacter</taxon>
    </lineage>
</organism>
<sequence length="254" mass="28443">MTTEKLFKSILIAASIASAVTSCSDTGNNIRHDNTAIDVHQNEKGDSTLYGLACDGCTDTVAVILPNSGGDPDTINIMSARKNNSVFGKPKIGDRIAIYLNPNDKKTALSLINLDDLTGSWCYQVMPHMRDIASLPQKTQQKILANLPDTMKETLLVPKEMGIRFRRDNLMNTIGDIKTASTKEDLSPVEYPRQKIYKEWRIFNGKLLLTYSQTAYGNDTIESRQANDTVEIKQLTQDTLVLKFKEQTKGYYRK</sequence>
<evidence type="ECO:0000259" key="1">
    <source>
        <dbReference type="Pfam" id="PF12702"/>
    </source>
</evidence>
<dbReference type="InterPro" id="IPR024311">
    <property type="entry name" value="Lipocalin-like"/>
</dbReference>
<dbReference type="Proteomes" id="UP000714420">
    <property type="component" value="Unassembled WGS sequence"/>
</dbReference>